<dbReference type="EMBL" id="SNSC02000011">
    <property type="protein sequence ID" value="TID20120.1"/>
    <property type="molecule type" value="Genomic_DNA"/>
</dbReference>
<sequence length="205" mass="23443">MANLSHIEVRHGKTSFNPTPRMHKVMADRTNTDTRRSFDRIPINPILESCIGLMRLYHTRQPQQSPTPELPNPQIQLLISKEESQNPLSTQCLCNPAKMSRETKAPWPPWKEFTYTKDVAKTLSNDPTYAQTKASIIAEYGEQKLVKNMRSTKIHNRRNSFKGNDIIPILHVSHVLSNSVPESTKYEIRAGAPSSCVKLFHGRRR</sequence>
<feature type="region of interest" description="Disordered" evidence="1">
    <location>
        <begin position="1"/>
        <end position="21"/>
    </location>
</feature>
<evidence type="ECO:0000313" key="3">
    <source>
        <dbReference type="Proteomes" id="UP000298493"/>
    </source>
</evidence>
<name>A0A4Z1P6J4_9PEZI</name>
<gene>
    <name evidence="2" type="ORF">E6O75_ATG07580</name>
</gene>
<accession>A0A4Z1P6J4</accession>
<evidence type="ECO:0000256" key="1">
    <source>
        <dbReference type="SAM" id="MobiDB-lite"/>
    </source>
</evidence>
<dbReference type="AlphaFoldDB" id="A0A4Z1P6J4"/>
<protein>
    <submittedName>
        <fullName evidence="2">Uncharacterized protein</fullName>
    </submittedName>
</protein>
<reference evidence="2 3" key="1">
    <citation type="submission" date="2019-04" db="EMBL/GenBank/DDBJ databases">
        <title>High contiguity whole genome sequence and gene annotation resource for two Venturia nashicola isolates.</title>
        <authorList>
            <person name="Prokchorchik M."/>
            <person name="Won K."/>
            <person name="Lee Y."/>
            <person name="Choi E.D."/>
            <person name="Segonzac C."/>
            <person name="Sohn K.H."/>
        </authorList>
    </citation>
    <scope>NUCLEOTIDE SEQUENCE [LARGE SCALE GENOMIC DNA]</scope>
    <source>
        <strain evidence="2 3">PRI2</strain>
    </source>
</reference>
<proteinExistence type="predicted"/>
<comment type="caution">
    <text evidence="2">The sequence shown here is derived from an EMBL/GenBank/DDBJ whole genome shotgun (WGS) entry which is preliminary data.</text>
</comment>
<evidence type="ECO:0000313" key="2">
    <source>
        <dbReference type="EMBL" id="TID20120.1"/>
    </source>
</evidence>
<dbReference type="Proteomes" id="UP000298493">
    <property type="component" value="Unassembled WGS sequence"/>
</dbReference>
<organism evidence="2 3">
    <name type="scientific">Venturia nashicola</name>
    <dbReference type="NCBI Taxonomy" id="86259"/>
    <lineage>
        <taxon>Eukaryota</taxon>
        <taxon>Fungi</taxon>
        <taxon>Dikarya</taxon>
        <taxon>Ascomycota</taxon>
        <taxon>Pezizomycotina</taxon>
        <taxon>Dothideomycetes</taxon>
        <taxon>Pleosporomycetidae</taxon>
        <taxon>Venturiales</taxon>
        <taxon>Venturiaceae</taxon>
        <taxon>Venturia</taxon>
    </lineage>
</organism>
<keyword evidence="3" id="KW-1185">Reference proteome</keyword>